<comment type="caution">
    <text evidence="3">The sequence shown here is derived from an EMBL/GenBank/DDBJ whole genome shotgun (WGS) entry which is preliminary data.</text>
</comment>
<dbReference type="EMBL" id="JADIXZ010000001">
    <property type="protein sequence ID" value="MBK6299793.1"/>
    <property type="molecule type" value="Genomic_DNA"/>
</dbReference>
<dbReference type="InterPro" id="IPR000182">
    <property type="entry name" value="GNAT_dom"/>
</dbReference>
<evidence type="ECO:0000313" key="6">
    <source>
        <dbReference type="Proteomes" id="UP000726105"/>
    </source>
</evidence>
<organism evidence="3 6">
    <name type="scientific">Candidatus Phosphoribacter hodrii</name>
    <dbReference type="NCBI Taxonomy" id="2953743"/>
    <lineage>
        <taxon>Bacteria</taxon>
        <taxon>Bacillati</taxon>
        <taxon>Actinomycetota</taxon>
        <taxon>Actinomycetes</taxon>
        <taxon>Micrococcales</taxon>
        <taxon>Dermatophilaceae</taxon>
        <taxon>Candidatus Phosphoribacter</taxon>
    </lineage>
</organism>
<dbReference type="Proteomes" id="UP000718281">
    <property type="component" value="Unassembled WGS sequence"/>
</dbReference>
<sequence length="181" mass="19136">MPWLTPALPAFSPATHPYLTIRPLAPLEAGPLQAVFQGLSAKSRQLRYHTPVSVLRPAMLRHLTDVDPGRHVAVVATFGGRPVGIGRWLRDPLRPTEAELAVEVIDRCHGLGIGTALAAEAARLAVHAGVDTLVAHIDSANTAARGWARALGAAPHPDDPEQVRIAAAALAPDIPRHHPAA</sequence>
<evidence type="ECO:0000259" key="1">
    <source>
        <dbReference type="PROSITE" id="PS51186"/>
    </source>
</evidence>
<reference evidence="5 6" key="1">
    <citation type="submission" date="2020-10" db="EMBL/GenBank/DDBJ databases">
        <title>Connecting structure to function with the recovery of over 1000 high-quality activated sludge metagenome-assembled genomes encoding full-length rRNA genes using long-read sequencing.</title>
        <authorList>
            <person name="Singleton C.M."/>
            <person name="Petriglieri F."/>
            <person name="Kristensen J.M."/>
            <person name="Kirkegaard R.H."/>
            <person name="Michaelsen T.Y."/>
            <person name="Andersen M.H."/>
            <person name="Karst S.M."/>
            <person name="Dueholm M.S."/>
            <person name="Nielsen P.H."/>
            <person name="Albertsen M."/>
        </authorList>
    </citation>
    <scope>NUCLEOTIDE SEQUENCE [LARGE SCALE GENOMIC DNA]</scope>
    <source>
        <strain evidence="2">AalE_18-Q3-R2-46_BAT3C.188</strain>
        <strain evidence="3">Ega_18-Q3-R5-49_MAXAC.001</strain>
        <strain evidence="4">Ribe_18-Q3-R11-54_MAXAC.001</strain>
    </source>
</reference>
<evidence type="ECO:0000313" key="5">
    <source>
        <dbReference type="Proteomes" id="UP000718281"/>
    </source>
</evidence>
<gene>
    <name evidence="2" type="ORF">IPF40_01635</name>
    <name evidence="3" type="ORF">IPI13_10605</name>
    <name evidence="4" type="ORF">IPP00_07840</name>
</gene>
<dbReference type="Proteomes" id="UP000726105">
    <property type="component" value="Unassembled WGS sequence"/>
</dbReference>
<accession>A0A935MAC5</accession>
<dbReference type="InterPro" id="IPR016181">
    <property type="entry name" value="Acyl_CoA_acyltransferase"/>
</dbReference>
<evidence type="ECO:0000313" key="2">
    <source>
        <dbReference type="EMBL" id="MBK6299793.1"/>
    </source>
</evidence>
<evidence type="ECO:0000313" key="3">
    <source>
        <dbReference type="EMBL" id="MBK7273583.1"/>
    </source>
</evidence>
<dbReference type="EMBL" id="JADJIB010000003">
    <property type="protein sequence ID" value="MBK7273583.1"/>
    <property type="molecule type" value="Genomic_DNA"/>
</dbReference>
<dbReference type="GO" id="GO:0016747">
    <property type="term" value="F:acyltransferase activity, transferring groups other than amino-acyl groups"/>
    <property type="evidence" value="ECO:0007669"/>
    <property type="project" value="InterPro"/>
</dbReference>
<feature type="domain" description="N-acetyltransferase" evidence="1">
    <location>
        <begin position="19"/>
        <end position="175"/>
    </location>
</feature>
<dbReference type="SUPFAM" id="SSF55729">
    <property type="entry name" value="Acyl-CoA N-acyltransferases (Nat)"/>
    <property type="match status" value="1"/>
</dbReference>
<dbReference type="AlphaFoldDB" id="A0A935MAC5"/>
<evidence type="ECO:0000313" key="4">
    <source>
        <dbReference type="EMBL" id="MBL0003893.1"/>
    </source>
</evidence>
<dbReference type="PROSITE" id="PS51186">
    <property type="entry name" value="GNAT"/>
    <property type="match status" value="1"/>
</dbReference>
<name>A0A935MAC5_9MICO</name>
<dbReference type="Pfam" id="PF00583">
    <property type="entry name" value="Acetyltransf_1"/>
    <property type="match status" value="1"/>
</dbReference>
<dbReference type="Proteomes" id="UP000886632">
    <property type="component" value="Unassembled WGS sequence"/>
</dbReference>
<proteinExistence type="predicted"/>
<protein>
    <submittedName>
        <fullName evidence="3">GNAT family N-acetyltransferase</fullName>
    </submittedName>
</protein>
<dbReference type="EMBL" id="JADKGK010000018">
    <property type="protein sequence ID" value="MBL0003893.1"/>
    <property type="molecule type" value="Genomic_DNA"/>
</dbReference>
<dbReference type="Gene3D" id="3.40.630.30">
    <property type="match status" value="1"/>
</dbReference>